<reference evidence="1" key="1">
    <citation type="submission" date="2022-11" db="EMBL/GenBank/DDBJ databases">
        <title>Genome Sequence of Cubamyces cubensis.</title>
        <authorList>
            <person name="Buettner E."/>
        </authorList>
    </citation>
    <scope>NUCLEOTIDE SEQUENCE</scope>
    <source>
        <strain evidence="1">MPL-01</strain>
    </source>
</reference>
<protein>
    <submittedName>
        <fullName evidence="1">Uncharacterized protein</fullName>
    </submittedName>
</protein>
<proteinExistence type="predicted"/>
<accession>A0AAD7X7B0</accession>
<evidence type="ECO:0000313" key="2">
    <source>
        <dbReference type="Proteomes" id="UP001215151"/>
    </source>
</evidence>
<dbReference type="EMBL" id="JAPEVG010000322">
    <property type="protein sequence ID" value="KAJ8468765.1"/>
    <property type="molecule type" value="Genomic_DNA"/>
</dbReference>
<organism evidence="1 2">
    <name type="scientific">Trametes cubensis</name>
    <dbReference type="NCBI Taxonomy" id="1111947"/>
    <lineage>
        <taxon>Eukaryota</taxon>
        <taxon>Fungi</taxon>
        <taxon>Dikarya</taxon>
        <taxon>Basidiomycota</taxon>
        <taxon>Agaricomycotina</taxon>
        <taxon>Agaricomycetes</taxon>
        <taxon>Polyporales</taxon>
        <taxon>Polyporaceae</taxon>
        <taxon>Trametes</taxon>
    </lineage>
</organism>
<dbReference type="Proteomes" id="UP001215151">
    <property type="component" value="Unassembled WGS sequence"/>
</dbReference>
<keyword evidence="2" id="KW-1185">Reference proteome</keyword>
<comment type="caution">
    <text evidence="1">The sequence shown here is derived from an EMBL/GenBank/DDBJ whole genome shotgun (WGS) entry which is preliminary data.</text>
</comment>
<dbReference type="AlphaFoldDB" id="A0AAD7X7B0"/>
<sequence length="259" mass="28146">MSFTIDERIAYIRGLDINKGPAAPSAAQGDESASVVGGSALSFLAGVNNQTKEDVMYSTCLAQVVADNKYPGRLRGQEQQWYDAYVDALQHLGWSIREFQITDIRDASAYRTVDHLVLVLAAARLTAGELAPFTKTIESLRDARNAGALGVFDKLAKNDDEAGFQLGVASHPESSKDAAVLKLGVYTYKAPHSIPASPPLLRIRGAQGRIPRRMLSPGCSPTAQLTLALDGDVYAQIREEVVRKLGDHIKEYIRAIHLI</sequence>
<evidence type="ECO:0000313" key="1">
    <source>
        <dbReference type="EMBL" id="KAJ8468765.1"/>
    </source>
</evidence>
<name>A0AAD7X7B0_9APHY</name>
<gene>
    <name evidence="1" type="ORF">ONZ51_g9432</name>
</gene>